<comment type="subcellular location">
    <subcellularLocation>
        <location evidence="1">Cytoplasm</location>
    </subcellularLocation>
</comment>
<feature type="domain" description="Nanos-type" evidence="10">
    <location>
        <begin position="70"/>
        <end position="128"/>
    </location>
</feature>
<evidence type="ECO:0000256" key="1">
    <source>
        <dbReference type="ARBA" id="ARBA00004496"/>
    </source>
</evidence>
<keyword evidence="3" id="KW-0479">Metal-binding</keyword>
<dbReference type="PROSITE" id="PS51522">
    <property type="entry name" value="ZF_NANOS"/>
    <property type="match status" value="1"/>
</dbReference>
<dbReference type="GO" id="GO:0003723">
    <property type="term" value="F:RNA binding"/>
    <property type="evidence" value="ECO:0007669"/>
    <property type="project" value="UniProtKB-UniRule"/>
</dbReference>
<dbReference type="AlphaFoldDB" id="A0A6P8Y9P4"/>
<dbReference type="OrthoDB" id="10010129at2759"/>
<evidence type="ECO:0000313" key="11">
    <source>
        <dbReference type="Proteomes" id="UP000515158"/>
    </source>
</evidence>
<dbReference type="GO" id="GO:0006417">
    <property type="term" value="P:regulation of translation"/>
    <property type="evidence" value="ECO:0007669"/>
    <property type="project" value="UniProtKB-UniRule"/>
</dbReference>
<evidence type="ECO:0000313" key="12">
    <source>
        <dbReference type="RefSeq" id="XP_034230497.1"/>
    </source>
</evidence>
<dbReference type="InterPro" id="IPR024161">
    <property type="entry name" value="Znf_nanos-typ"/>
</dbReference>
<dbReference type="InParanoid" id="A0A6P8Y9P4"/>
<evidence type="ECO:0000256" key="7">
    <source>
        <dbReference type="ARBA" id="ARBA00022884"/>
    </source>
</evidence>
<dbReference type="Pfam" id="PF05741">
    <property type="entry name" value="zf-nanos"/>
    <property type="match status" value="1"/>
</dbReference>
<dbReference type="GO" id="GO:0005737">
    <property type="term" value="C:cytoplasm"/>
    <property type="evidence" value="ECO:0007669"/>
    <property type="project" value="UniProtKB-SubCell"/>
</dbReference>
<evidence type="ECO:0000256" key="5">
    <source>
        <dbReference type="ARBA" id="ARBA00022833"/>
    </source>
</evidence>
<feature type="region of interest" description="Disordered" evidence="9">
    <location>
        <begin position="1"/>
        <end position="27"/>
    </location>
</feature>
<sequence length="155" mass="16227">MGSLSAGLSSSSPSSSSPPGASMLDSSDVDALALAMAQLQGSCGGMQPQQQQPGGNSKPRKNGQRKSGMFCAFCRGNGELARTYLSHALHTELPDGTVVVTCEVLRSLKCELCGASGDVAHTRSHCPFNHGPSVAVLLKNTPRRCDGTLRKKNRK</sequence>
<dbReference type="GO" id="GO:0008270">
    <property type="term" value="F:zinc ion binding"/>
    <property type="evidence" value="ECO:0007669"/>
    <property type="project" value="UniProtKB-KW"/>
</dbReference>
<evidence type="ECO:0000256" key="6">
    <source>
        <dbReference type="ARBA" id="ARBA00022845"/>
    </source>
</evidence>
<keyword evidence="6 8" id="KW-0810">Translation regulation</keyword>
<reference evidence="12" key="1">
    <citation type="submission" date="2025-08" db="UniProtKB">
        <authorList>
            <consortium name="RefSeq"/>
        </authorList>
    </citation>
    <scope>IDENTIFICATION</scope>
    <source>
        <tissue evidence="12">Total insect</tissue>
    </source>
</reference>
<keyword evidence="4 8" id="KW-0863">Zinc-finger</keyword>
<keyword evidence="11" id="KW-1185">Reference proteome</keyword>
<evidence type="ECO:0000256" key="9">
    <source>
        <dbReference type="SAM" id="MobiDB-lite"/>
    </source>
</evidence>
<dbReference type="Proteomes" id="UP000515158">
    <property type="component" value="Unplaced"/>
</dbReference>
<dbReference type="RefSeq" id="XP_034230497.1">
    <property type="nucleotide sequence ID" value="XM_034374606.1"/>
</dbReference>
<dbReference type="Gene3D" id="4.10.60.30">
    <property type="entry name" value="Nanos, RNA-binding domain"/>
    <property type="match status" value="1"/>
</dbReference>
<gene>
    <name evidence="12" type="primary">LOC117639184</name>
</gene>
<accession>A0A6P8Y9P4</accession>
<evidence type="ECO:0000256" key="8">
    <source>
        <dbReference type="PROSITE-ProRule" id="PRU00855"/>
    </source>
</evidence>
<evidence type="ECO:0000256" key="4">
    <source>
        <dbReference type="ARBA" id="ARBA00022771"/>
    </source>
</evidence>
<evidence type="ECO:0000256" key="2">
    <source>
        <dbReference type="ARBA" id="ARBA00022490"/>
    </source>
</evidence>
<feature type="compositionally biased region" description="Low complexity" evidence="9">
    <location>
        <begin position="1"/>
        <end position="26"/>
    </location>
</feature>
<keyword evidence="2" id="KW-0963">Cytoplasm</keyword>
<dbReference type="PANTHER" id="PTHR12887">
    <property type="entry name" value="NANOS PROTEIN"/>
    <property type="match status" value="1"/>
</dbReference>
<evidence type="ECO:0000256" key="3">
    <source>
        <dbReference type="ARBA" id="ARBA00022723"/>
    </source>
</evidence>
<dbReference type="GeneID" id="117639184"/>
<organism evidence="12">
    <name type="scientific">Thrips palmi</name>
    <name type="common">Melon thrips</name>
    <dbReference type="NCBI Taxonomy" id="161013"/>
    <lineage>
        <taxon>Eukaryota</taxon>
        <taxon>Metazoa</taxon>
        <taxon>Ecdysozoa</taxon>
        <taxon>Arthropoda</taxon>
        <taxon>Hexapoda</taxon>
        <taxon>Insecta</taxon>
        <taxon>Pterygota</taxon>
        <taxon>Neoptera</taxon>
        <taxon>Paraneoptera</taxon>
        <taxon>Thysanoptera</taxon>
        <taxon>Terebrantia</taxon>
        <taxon>Thripoidea</taxon>
        <taxon>Thripidae</taxon>
        <taxon>Thrips</taxon>
    </lineage>
</organism>
<protein>
    <submittedName>
        <fullName evidence="12">Nanos homolog 2-like</fullName>
    </submittedName>
</protein>
<name>A0A6P8Y9P4_THRPL</name>
<keyword evidence="5" id="KW-0862">Zinc</keyword>
<evidence type="ECO:0000259" key="10">
    <source>
        <dbReference type="PROSITE" id="PS51522"/>
    </source>
</evidence>
<feature type="compositionally biased region" description="Low complexity" evidence="9">
    <location>
        <begin position="45"/>
        <end position="55"/>
    </location>
</feature>
<dbReference type="InterPro" id="IPR038129">
    <property type="entry name" value="Nanos_sf"/>
</dbReference>
<keyword evidence="7 8" id="KW-0694">RNA-binding</keyword>
<proteinExistence type="inferred from homology"/>
<dbReference type="KEGG" id="tpal:117639184"/>
<comment type="similarity">
    <text evidence="8">Belongs to the nanos family.</text>
</comment>
<feature type="region of interest" description="Disordered" evidence="9">
    <location>
        <begin position="41"/>
        <end position="65"/>
    </location>
</feature>
<dbReference type="InterPro" id="IPR008705">
    <property type="entry name" value="Nanos/Xcar2"/>
</dbReference>